<protein>
    <submittedName>
        <fullName evidence="2">Glycosyltransferase family 25 protein</fullName>
    </submittedName>
</protein>
<dbReference type="Pfam" id="PF01755">
    <property type="entry name" value="Glyco_transf_25"/>
    <property type="match status" value="1"/>
</dbReference>
<proteinExistence type="predicted"/>
<gene>
    <name evidence="2" type="ORF">JFY56_18170</name>
</gene>
<feature type="domain" description="Glycosyl transferase family 25" evidence="1">
    <location>
        <begin position="4"/>
        <end position="180"/>
    </location>
</feature>
<dbReference type="EMBL" id="JAELYA010000007">
    <property type="protein sequence ID" value="MBO3277150.1"/>
    <property type="molecule type" value="Genomic_DNA"/>
</dbReference>
<dbReference type="RefSeq" id="WP_208315337.1">
    <property type="nucleotide sequence ID" value="NZ_JAELYA010000007.1"/>
</dbReference>
<dbReference type="Proteomes" id="UP000669060">
    <property type="component" value="Unassembled WGS sequence"/>
</dbReference>
<evidence type="ECO:0000259" key="1">
    <source>
        <dbReference type="Pfam" id="PF01755"/>
    </source>
</evidence>
<reference evidence="2 3" key="1">
    <citation type="submission" date="2020-12" db="EMBL/GenBank/DDBJ databases">
        <title>Pseudomonas schmalbachii sp. nov. isolated from millipede gut.</title>
        <authorList>
            <person name="Shelomi M."/>
        </authorList>
    </citation>
    <scope>NUCLEOTIDE SEQUENCE [LARGE SCALE GENOMIC DNA]</scope>
    <source>
        <strain evidence="2 3">Milli4</strain>
    </source>
</reference>
<keyword evidence="3" id="KW-1185">Reference proteome</keyword>
<name>A0ABS3TU05_9PSED</name>
<sequence>MNFPKIIVLSLPQENLRRANIQSQLESRGLAFSFFDALTPEQLPEKIPEDTRLTQGEYCCAKCHNLIYSVAKNHNYTVILEDDAILQENFDATVLEIINIIENLNKKPDVIILGYSKIPPEDKRKIFRFNPLKIKKSTDLVKLGHPHREWKCGTVAYLVTKTGASKLSSLTKNIIATADDWNHFRNNDIEIWHSNPLLVLEGYRNFDSAIEKERMNFKENNPLFNIIRYARGFARSIKLAFS</sequence>
<comment type="caution">
    <text evidence="2">The sequence shown here is derived from an EMBL/GenBank/DDBJ whole genome shotgun (WGS) entry which is preliminary data.</text>
</comment>
<accession>A0ABS3TU05</accession>
<dbReference type="InterPro" id="IPR002654">
    <property type="entry name" value="Glyco_trans_25"/>
</dbReference>
<dbReference type="CDD" id="cd06532">
    <property type="entry name" value="Glyco_transf_25"/>
    <property type="match status" value="1"/>
</dbReference>
<evidence type="ECO:0000313" key="3">
    <source>
        <dbReference type="Proteomes" id="UP000669060"/>
    </source>
</evidence>
<organism evidence="2 3">
    <name type="scientific">Pseudomonas schmalbachii</name>
    <dbReference type="NCBI Taxonomy" id="2816993"/>
    <lineage>
        <taxon>Bacteria</taxon>
        <taxon>Pseudomonadati</taxon>
        <taxon>Pseudomonadota</taxon>
        <taxon>Gammaproteobacteria</taxon>
        <taxon>Pseudomonadales</taxon>
        <taxon>Pseudomonadaceae</taxon>
        <taxon>Pseudomonas</taxon>
    </lineage>
</organism>
<evidence type="ECO:0000313" key="2">
    <source>
        <dbReference type="EMBL" id="MBO3277150.1"/>
    </source>
</evidence>